<dbReference type="Pfam" id="PF00535">
    <property type="entry name" value="Glycos_transf_2"/>
    <property type="match status" value="1"/>
</dbReference>
<evidence type="ECO:0000256" key="3">
    <source>
        <dbReference type="ARBA" id="ARBA00022676"/>
    </source>
</evidence>
<dbReference type="PANTHER" id="PTHR43179">
    <property type="entry name" value="RHAMNOSYLTRANSFERASE WBBL"/>
    <property type="match status" value="1"/>
</dbReference>
<organism evidence="6 7">
    <name type="scientific">Clavibacter lycopersici</name>
    <dbReference type="NCBI Taxonomy" id="2301718"/>
    <lineage>
        <taxon>Bacteria</taxon>
        <taxon>Bacillati</taxon>
        <taxon>Actinomycetota</taxon>
        <taxon>Actinomycetes</taxon>
        <taxon>Micrococcales</taxon>
        <taxon>Microbacteriaceae</taxon>
        <taxon>Clavibacter</taxon>
    </lineage>
</organism>
<evidence type="ECO:0000256" key="1">
    <source>
        <dbReference type="ARBA" id="ARBA00004776"/>
    </source>
</evidence>
<dbReference type="GO" id="GO:0016757">
    <property type="term" value="F:glycosyltransferase activity"/>
    <property type="evidence" value="ECO:0007669"/>
    <property type="project" value="UniProtKB-KW"/>
</dbReference>
<keyword evidence="4 6" id="KW-0808">Transferase</keyword>
<dbReference type="EMBL" id="QWGT01000390">
    <property type="protein sequence ID" value="RIJ45087.1"/>
    <property type="molecule type" value="Genomic_DNA"/>
</dbReference>
<dbReference type="PANTHER" id="PTHR43179:SF12">
    <property type="entry name" value="GALACTOFURANOSYLTRANSFERASE GLFT2"/>
    <property type="match status" value="1"/>
</dbReference>
<dbReference type="CDD" id="cd00761">
    <property type="entry name" value="Glyco_tranf_GTA_type"/>
    <property type="match status" value="1"/>
</dbReference>
<dbReference type="AlphaFoldDB" id="A0A399ST02"/>
<evidence type="ECO:0000256" key="2">
    <source>
        <dbReference type="ARBA" id="ARBA00006739"/>
    </source>
</evidence>
<dbReference type="RefSeq" id="WP_147360062.1">
    <property type="nucleotide sequence ID" value="NZ_QWGT01000390.1"/>
</dbReference>
<feature type="non-terminal residue" evidence="6">
    <location>
        <position position="145"/>
    </location>
</feature>
<evidence type="ECO:0000313" key="7">
    <source>
        <dbReference type="Proteomes" id="UP000266484"/>
    </source>
</evidence>
<evidence type="ECO:0000259" key="5">
    <source>
        <dbReference type="Pfam" id="PF00535"/>
    </source>
</evidence>
<name>A0A399ST02_9MICO</name>
<gene>
    <name evidence="6" type="ORF">DZG00_15390</name>
</gene>
<reference evidence="6 7" key="1">
    <citation type="submission" date="2018-08" db="EMBL/GenBank/DDBJ databases">
        <title>Genome Sequence of Clavibacter michiganensis Subspecies type strains, and the Atypical Peach-Colored Strains Isolated from Tomato.</title>
        <authorList>
            <person name="Osdaghi E."/>
            <person name="Portier P."/>
            <person name="Briand M."/>
            <person name="Jacques M.-A."/>
        </authorList>
    </citation>
    <scope>NUCLEOTIDE SEQUENCE [LARGE SCALE GENOMIC DNA]</scope>
    <source>
        <strain evidence="6 7">CFBP 8615</strain>
    </source>
</reference>
<evidence type="ECO:0000256" key="4">
    <source>
        <dbReference type="ARBA" id="ARBA00022679"/>
    </source>
</evidence>
<sequence>MSSDAAAAAWSPAVVIAVLTYRRPRDIAAVLPMLVDQAASVGGTARVRILVVDNDPEAGARAAVAAAAEGAAVPVAAVRISYVHEPEPGISAARNRALDESRADDLLVFIDDDERPTDGWLAALLGLQLSTGCAAVAGPVESRFE</sequence>
<dbReference type="Proteomes" id="UP000266484">
    <property type="component" value="Unassembled WGS sequence"/>
</dbReference>
<comment type="pathway">
    <text evidence="1">Cell wall biogenesis; cell wall polysaccharide biosynthesis.</text>
</comment>
<dbReference type="InterPro" id="IPR029044">
    <property type="entry name" value="Nucleotide-diphossugar_trans"/>
</dbReference>
<keyword evidence="7" id="KW-1185">Reference proteome</keyword>
<evidence type="ECO:0000313" key="6">
    <source>
        <dbReference type="EMBL" id="RIJ45087.1"/>
    </source>
</evidence>
<comment type="similarity">
    <text evidence="2">Belongs to the glycosyltransferase 2 family.</text>
</comment>
<accession>A0A399ST02</accession>
<keyword evidence="3" id="KW-0328">Glycosyltransferase</keyword>
<feature type="domain" description="Glycosyltransferase 2-like" evidence="5">
    <location>
        <begin position="16"/>
        <end position="143"/>
    </location>
</feature>
<proteinExistence type="inferred from homology"/>
<protein>
    <submittedName>
        <fullName evidence="6">Glycosyltransferase family 2 protein</fullName>
    </submittedName>
</protein>
<dbReference type="Gene3D" id="3.90.550.10">
    <property type="entry name" value="Spore Coat Polysaccharide Biosynthesis Protein SpsA, Chain A"/>
    <property type="match status" value="1"/>
</dbReference>
<comment type="caution">
    <text evidence="6">The sequence shown here is derived from an EMBL/GenBank/DDBJ whole genome shotgun (WGS) entry which is preliminary data.</text>
</comment>
<dbReference type="SUPFAM" id="SSF53448">
    <property type="entry name" value="Nucleotide-diphospho-sugar transferases"/>
    <property type="match status" value="1"/>
</dbReference>
<dbReference type="InterPro" id="IPR001173">
    <property type="entry name" value="Glyco_trans_2-like"/>
</dbReference>